<evidence type="ECO:0000256" key="7">
    <source>
        <dbReference type="ARBA" id="ARBA00023098"/>
    </source>
</evidence>
<keyword evidence="5 9" id="KW-0560">Oxidoreductase</keyword>
<dbReference type="PANTHER" id="PTHR43159">
    <property type="entry name" value="ENOYL-[ACYL-CARRIER-PROTEIN] REDUCTASE"/>
    <property type="match status" value="1"/>
</dbReference>
<keyword evidence="6 9" id="KW-0520">NAD</keyword>
<evidence type="ECO:0000256" key="9">
    <source>
        <dbReference type="PIRNR" id="PIRNR000094"/>
    </source>
</evidence>
<dbReference type="Gene3D" id="1.10.8.400">
    <property type="entry name" value="Enoyl acyl carrier protein reductase"/>
    <property type="match status" value="1"/>
</dbReference>
<evidence type="ECO:0000256" key="5">
    <source>
        <dbReference type="ARBA" id="ARBA00023002"/>
    </source>
</evidence>
<accession>F3Z3F8</accession>
<keyword evidence="14" id="KW-1185">Reference proteome</keyword>
<feature type="binding site" evidence="12">
    <location>
        <begin position="63"/>
        <end position="64"/>
    </location>
    <ligand>
        <name>NAD(+)</name>
        <dbReference type="ChEBI" id="CHEBI:57540"/>
    </ligand>
</feature>
<dbReference type="FunFam" id="1.10.8.400:FF:000001">
    <property type="entry name" value="Enoyl-[acyl-carrier-protein] reductase [NADH]"/>
    <property type="match status" value="1"/>
</dbReference>
<organism evidence="13 14">
    <name type="scientific">Desulfocurvibacter africanus subsp. africanus str. Walvis Bay</name>
    <dbReference type="NCBI Taxonomy" id="690850"/>
    <lineage>
        <taxon>Bacteria</taxon>
        <taxon>Pseudomonadati</taxon>
        <taxon>Thermodesulfobacteriota</taxon>
        <taxon>Desulfovibrionia</taxon>
        <taxon>Desulfovibrionales</taxon>
        <taxon>Desulfovibrionaceae</taxon>
        <taxon>Desulfocurvibacter</taxon>
    </lineage>
</organism>
<feature type="binding site" evidence="12">
    <location>
        <position position="12"/>
    </location>
    <ligand>
        <name>NAD(+)</name>
        <dbReference type="ChEBI" id="CHEBI:57540"/>
    </ligand>
</feature>
<dbReference type="eggNOG" id="COG0623">
    <property type="taxonomic scope" value="Bacteria"/>
</dbReference>
<keyword evidence="7" id="KW-0443">Lipid metabolism</keyword>
<dbReference type="STRING" id="690850.Desaf_3205"/>
<dbReference type="PANTHER" id="PTHR43159:SF2">
    <property type="entry name" value="ENOYL-[ACYL-CARRIER-PROTEIN] REDUCTASE [NADH], CHLOROPLASTIC"/>
    <property type="match status" value="1"/>
</dbReference>
<feature type="binding site" evidence="11">
    <location>
        <position position="94"/>
    </location>
    <ligand>
        <name>substrate</name>
    </ligand>
</feature>
<sequence>MLLKDKKAAIFGVANDKSIAYGIAQQFKQHGARLSFSYPGEAIQKRVDPISEEIGGDFTFPCDVTSDEQLAAAAQIVKEKWGSVDVLVHSVAFANRDDLKNRFIDTSRDGFKLALDISAYSLVAMCKAFEPLLAPGASVMTMTYLGSTRVVTNYNVMGVAKAALEASMRYLSHEMGASGVRVNAISAGPIKTLASSGISGFKSIFNHIEERAPLKRNVSIDDVGKTALYLASDLASGVTGEVLFVDSGYNIMGL</sequence>
<feature type="binding site" evidence="12">
    <location>
        <begin position="18"/>
        <end position="19"/>
    </location>
    <ligand>
        <name>NAD(+)</name>
        <dbReference type="ChEBI" id="CHEBI:57540"/>
    </ligand>
</feature>
<feature type="binding site" evidence="12">
    <location>
        <position position="161"/>
    </location>
    <ligand>
        <name>NAD(+)</name>
        <dbReference type="ChEBI" id="CHEBI:57540"/>
    </ligand>
</feature>
<dbReference type="InterPro" id="IPR002347">
    <property type="entry name" value="SDR_fam"/>
</dbReference>
<evidence type="ECO:0000256" key="12">
    <source>
        <dbReference type="PIRSR" id="PIRSR000094-3"/>
    </source>
</evidence>
<dbReference type="AlphaFoldDB" id="F3Z3F8"/>
<protein>
    <recommendedName>
        <fullName evidence="9">Enoyl-[acyl-carrier-protein] reductase [NADH]</fullName>
        <ecNumber evidence="9">1.3.1.9</ecNumber>
    </recommendedName>
</protein>
<dbReference type="PRINTS" id="PR00081">
    <property type="entry name" value="GDHRDH"/>
</dbReference>
<reference evidence="13 14" key="1">
    <citation type="journal article" date="2011" name="J. Bacteriol.">
        <title>Genome sequence of the mercury-methylating and pleomorphic Desulfovibrio africanus Strain Walvis Bay.</title>
        <authorList>
            <person name="Brown S.D."/>
            <person name="Wall J.D."/>
            <person name="Kucken A.M."/>
            <person name="Gilmour C.C."/>
            <person name="Podar M."/>
            <person name="Brandt C.C."/>
            <person name="Teshima H."/>
            <person name="Detter J.C."/>
            <person name="Han C.S."/>
            <person name="Land M.L."/>
            <person name="Lucas S."/>
            <person name="Han J."/>
            <person name="Pennacchio L."/>
            <person name="Nolan M."/>
            <person name="Pitluck S."/>
            <person name="Woyke T."/>
            <person name="Goodwin L."/>
            <person name="Palumbo A.V."/>
            <person name="Elias D.A."/>
        </authorList>
    </citation>
    <scope>NUCLEOTIDE SEQUENCE [LARGE SCALE GENOMIC DNA]</scope>
    <source>
        <strain evidence="13 14">Walvis Bay</strain>
    </source>
</reference>
<dbReference type="Proteomes" id="UP000007844">
    <property type="component" value="Chromosome"/>
</dbReference>
<dbReference type="InterPro" id="IPR014358">
    <property type="entry name" value="Enoyl-ACP_Rdtase_NADH"/>
</dbReference>
<dbReference type="HOGENOM" id="CLU_010194_10_1_7"/>
<dbReference type="KEGG" id="daf:Desaf_3205"/>
<evidence type="ECO:0000256" key="6">
    <source>
        <dbReference type="ARBA" id="ARBA00023027"/>
    </source>
</evidence>
<dbReference type="EC" id="1.3.1.9" evidence="9"/>
<keyword evidence="4" id="KW-0276">Fatty acid metabolism</keyword>
<dbReference type="InterPro" id="IPR036291">
    <property type="entry name" value="NAD(P)-bd_dom_sf"/>
</dbReference>
<feature type="active site" description="Proton acceptor" evidence="10">
    <location>
        <position position="144"/>
    </location>
</feature>
<keyword evidence="8 9" id="KW-0275">Fatty acid biosynthesis</keyword>
<feature type="active site" description="Proton acceptor" evidence="10">
    <location>
        <position position="154"/>
    </location>
</feature>
<dbReference type="Pfam" id="PF13561">
    <property type="entry name" value="adh_short_C2"/>
    <property type="match status" value="1"/>
</dbReference>
<dbReference type="CDD" id="cd05372">
    <property type="entry name" value="ENR_SDR"/>
    <property type="match status" value="1"/>
</dbReference>
<feature type="binding site" evidence="12">
    <location>
        <position position="91"/>
    </location>
    <ligand>
        <name>NAD(+)</name>
        <dbReference type="ChEBI" id="CHEBI:57540"/>
    </ligand>
</feature>
<evidence type="ECO:0000256" key="3">
    <source>
        <dbReference type="ARBA" id="ARBA00022516"/>
    </source>
</evidence>
<evidence type="ECO:0000256" key="8">
    <source>
        <dbReference type="ARBA" id="ARBA00023160"/>
    </source>
</evidence>
<feature type="binding site" evidence="12">
    <location>
        <begin position="190"/>
        <end position="194"/>
    </location>
    <ligand>
        <name>NAD(+)</name>
        <dbReference type="ChEBI" id="CHEBI:57540"/>
    </ligand>
</feature>
<comment type="similarity">
    <text evidence="2 9">Belongs to the short-chain dehydrogenases/reductases (SDR) family. FabI subfamily.</text>
</comment>
<proteinExistence type="inferred from homology"/>
<evidence type="ECO:0000256" key="11">
    <source>
        <dbReference type="PIRSR" id="PIRSR000094-2"/>
    </source>
</evidence>
<comment type="pathway">
    <text evidence="1">Lipid metabolism; fatty acid biosynthesis.</text>
</comment>
<dbReference type="UniPathway" id="UPA00094"/>
<evidence type="ECO:0000256" key="1">
    <source>
        <dbReference type="ARBA" id="ARBA00005194"/>
    </source>
</evidence>
<name>F3Z3F8_DESAF</name>
<dbReference type="Gene3D" id="3.40.50.720">
    <property type="entry name" value="NAD(P)-binding Rossmann-like Domain"/>
    <property type="match status" value="1"/>
</dbReference>
<evidence type="ECO:0000256" key="2">
    <source>
        <dbReference type="ARBA" id="ARBA00009233"/>
    </source>
</evidence>
<comment type="catalytic activity">
    <reaction evidence="9">
        <text>a 2,3-saturated acyl-[ACP] + NAD(+) = a (2E)-enoyl-[ACP] + NADH + H(+)</text>
        <dbReference type="Rhea" id="RHEA:10240"/>
        <dbReference type="Rhea" id="RHEA-COMP:9925"/>
        <dbReference type="Rhea" id="RHEA-COMP:9926"/>
        <dbReference type="ChEBI" id="CHEBI:15378"/>
        <dbReference type="ChEBI" id="CHEBI:57540"/>
        <dbReference type="ChEBI" id="CHEBI:57945"/>
        <dbReference type="ChEBI" id="CHEBI:78784"/>
        <dbReference type="ChEBI" id="CHEBI:78785"/>
        <dbReference type="EC" id="1.3.1.9"/>
    </reaction>
</comment>
<dbReference type="RefSeq" id="WP_014261132.1">
    <property type="nucleotide sequence ID" value="NC_016629.1"/>
</dbReference>
<dbReference type="FunFam" id="3.40.50.720:FF:000054">
    <property type="entry name" value="Enoyl-[acyl-carrier-protein] reductase [NADH]"/>
    <property type="match status" value="1"/>
</dbReference>
<dbReference type="GO" id="GO:0006633">
    <property type="term" value="P:fatty acid biosynthetic process"/>
    <property type="evidence" value="ECO:0007669"/>
    <property type="project" value="UniProtKB-UniPathway"/>
</dbReference>
<dbReference type="EMBL" id="CP003221">
    <property type="protein sequence ID" value="EGJ51498.1"/>
    <property type="molecule type" value="Genomic_DNA"/>
</dbReference>
<dbReference type="SUPFAM" id="SSF51735">
    <property type="entry name" value="NAD(P)-binding Rossmann-fold domains"/>
    <property type="match status" value="1"/>
</dbReference>
<keyword evidence="3 9" id="KW-0444">Lipid biosynthesis</keyword>
<evidence type="ECO:0000256" key="4">
    <source>
        <dbReference type="ARBA" id="ARBA00022832"/>
    </source>
</evidence>
<gene>
    <name evidence="13" type="ORF">Desaf_3205</name>
</gene>
<evidence type="ECO:0000313" key="14">
    <source>
        <dbReference type="Proteomes" id="UP000007844"/>
    </source>
</evidence>
<dbReference type="GO" id="GO:0004318">
    <property type="term" value="F:enoyl-[acyl-carrier-protein] reductase (NADH) activity"/>
    <property type="evidence" value="ECO:0007669"/>
    <property type="project" value="UniProtKB-EC"/>
</dbReference>
<evidence type="ECO:0000256" key="10">
    <source>
        <dbReference type="PIRSR" id="PIRSR000094-1"/>
    </source>
</evidence>
<evidence type="ECO:0000313" key="13">
    <source>
        <dbReference type="EMBL" id="EGJ51498.1"/>
    </source>
</evidence>
<dbReference type="PIRSF" id="PIRSF000094">
    <property type="entry name" value="Enoyl-ACP_rdct"/>
    <property type="match status" value="1"/>
</dbReference>